<name>A0A6G1GB29_9PEZI</name>
<dbReference type="OrthoDB" id="412788at2759"/>
<keyword evidence="1" id="KW-0560">Oxidoreductase</keyword>
<evidence type="ECO:0000313" key="5">
    <source>
        <dbReference type="Proteomes" id="UP000504638"/>
    </source>
</evidence>
<dbReference type="EMBL" id="ML975151">
    <property type="protein sequence ID" value="KAF1815307.1"/>
    <property type="molecule type" value="Genomic_DNA"/>
</dbReference>
<proteinExistence type="inferred from homology"/>
<comment type="similarity">
    <text evidence="2">Belongs to the asaB hydroxylase/desaturase family.</text>
</comment>
<gene>
    <name evidence="4 6" type="ORF">P152DRAFT_390397</name>
</gene>
<dbReference type="InterPro" id="IPR044053">
    <property type="entry name" value="AsaB-like"/>
</dbReference>
<reference evidence="6" key="3">
    <citation type="submission" date="2025-04" db="UniProtKB">
        <authorList>
            <consortium name="RefSeq"/>
        </authorList>
    </citation>
    <scope>IDENTIFICATION</scope>
    <source>
        <strain evidence="6">CBS 781.70</strain>
    </source>
</reference>
<dbReference type="Proteomes" id="UP000504638">
    <property type="component" value="Unplaced"/>
</dbReference>
<reference evidence="6" key="2">
    <citation type="submission" date="2020-04" db="EMBL/GenBank/DDBJ databases">
        <authorList>
            <consortium name="NCBI Genome Project"/>
        </authorList>
    </citation>
    <scope>NUCLEOTIDE SEQUENCE</scope>
    <source>
        <strain evidence="6">CBS 781.70</strain>
    </source>
</reference>
<evidence type="ECO:0000256" key="2">
    <source>
        <dbReference type="ARBA" id="ARBA00023604"/>
    </source>
</evidence>
<dbReference type="NCBIfam" id="NF041278">
    <property type="entry name" value="CmcJ_NvfI_EfuI"/>
    <property type="match status" value="1"/>
</dbReference>
<dbReference type="RefSeq" id="XP_033536938.1">
    <property type="nucleotide sequence ID" value="XM_033676041.1"/>
</dbReference>
<keyword evidence="4" id="KW-0808">Transferase</keyword>
<evidence type="ECO:0000313" key="6">
    <source>
        <dbReference type="RefSeq" id="XP_033536938.1"/>
    </source>
</evidence>
<evidence type="ECO:0000256" key="1">
    <source>
        <dbReference type="ARBA" id="ARBA00023002"/>
    </source>
</evidence>
<sequence length="288" mass="32840">MATEAIVPLNVLTELTFLEPDIIFQSEKPYRLRYDPGDEIPRTNCKSQVQSNILIHDIRGRESSFSLDNNGFEILTLDSKLGPEDFYDREKVQAVYYKELQQLLRDRFGPKRVEILEHGIRRRHAEFPISIGGDYDHLQPTSIIHIGLSPWLNGEQNPLLTCLTCSSITIGSLRLTSSSIWKPLRGPLTDWPLSVCDARSVSIEQDCEATDVVERTGFTENYQVYFNPAQHFCYLNRQLASELVVFRQSDTKPGCTTAGSPHAGFRNPNTMPGEHPRESIETRAFLYY</sequence>
<dbReference type="PANTHER" id="PTHR34598">
    <property type="entry name" value="BLL6449 PROTEIN"/>
    <property type="match status" value="1"/>
</dbReference>
<dbReference type="GeneID" id="54416611"/>
<dbReference type="AlphaFoldDB" id="A0A6G1GB29"/>
<keyword evidence="5" id="KW-1185">Reference proteome</keyword>
<protein>
    <submittedName>
        <fullName evidence="4 6">CmcJ-like methyltransferase</fullName>
    </submittedName>
</protein>
<keyword evidence="4" id="KW-0489">Methyltransferase</keyword>
<accession>A0A6G1GB29</accession>
<dbReference type="PANTHER" id="PTHR34598:SF3">
    <property type="entry name" value="OXIDOREDUCTASE AN1597"/>
    <property type="match status" value="1"/>
</dbReference>
<reference evidence="4 6" key="1">
    <citation type="submission" date="2020-01" db="EMBL/GenBank/DDBJ databases">
        <authorList>
            <consortium name="DOE Joint Genome Institute"/>
            <person name="Haridas S."/>
            <person name="Albert R."/>
            <person name="Binder M."/>
            <person name="Bloem J."/>
            <person name="Labutti K."/>
            <person name="Salamov A."/>
            <person name="Andreopoulos B."/>
            <person name="Baker S.E."/>
            <person name="Barry K."/>
            <person name="Bills G."/>
            <person name="Bluhm B.H."/>
            <person name="Cannon C."/>
            <person name="Castanera R."/>
            <person name="Culley D.E."/>
            <person name="Daum C."/>
            <person name="Ezra D."/>
            <person name="Gonzalez J.B."/>
            <person name="Henrissat B."/>
            <person name="Kuo A."/>
            <person name="Liang C."/>
            <person name="Lipzen A."/>
            <person name="Lutzoni F."/>
            <person name="Magnuson J."/>
            <person name="Mondo S."/>
            <person name="Nolan M."/>
            <person name="Ohm R."/>
            <person name="Pangilinan J."/>
            <person name="Park H.-J."/>
            <person name="Ramirez L."/>
            <person name="Alfaro M."/>
            <person name="Sun H."/>
            <person name="Tritt A."/>
            <person name="Yoshinaga Y."/>
            <person name="Zwiers L.-H."/>
            <person name="Turgeon B.G."/>
            <person name="Goodwin S.B."/>
            <person name="Spatafora J.W."/>
            <person name="Crous P.W."/>
            <person name="Grigoriev I.V."/>
        </authorList>
    </citation>
    <scope>NUCLEOTIDE SEQUENCE</scope>
    <source>
        <strain evidence="4 6">CBS 781.70</strain>
    </source>
</reference>
<dbReference type="GO" id="GO:0008168">
    <property type="term" value="F:methyltransferase activity"/>
    <property type="evidence" value="ECO:0007669"/>
    <property type="project" value="UniProtKB-KW"/>
</dbReference>
<organism evidence="4">
    <name type="scientific">Eremomyces bilateralis CBS 781.70</name>
    <dbReference type="NCBI Taxonomy" id="1392243"/>
    <lineage>
        <taxon>Eukaryota</taxon>
        <taxon>Fungi</taxon>
        <taxon>Dikarya</taxon>
        <taxon>Ascomycota</taxon>
        <taxon>Pezizomycotina</taxon>
        <taxon>Dothideomycetes</taxon>
        <taxon>Dothideomycetes incertae sedis</taxon>
        <taxon>Eremomycetales</taxon>
        <taxon>Eremomycetaceae</taxon>
        <taxon>Eremomyces</taxon>
    </lineage>
</organism>
<dbReference type="GO" id="GO:0032259">
    <property type="term" value="P:methylation"/>
    <property type="evidence" value="ECO:0007669"/>
    <property type="project" value="UniProtKB-KW"/>
</dbReference>
<feature type="region of interest" description="Disordered" evidence="3">
    <location>
        <begin position="255"/>
        <end position="276"/>
    </location>
</feature>
<evidence type="ECO:0000313" key="4">
    <source>
        <dbReference type="EMBL" id="KAF1815307.1"/>
    </source>
</evidence>
<evidence type="ECO:0000256" key="3">
    <source>
        <dbReference type="SAM" id="MobiDB-lite"/>
    </source>
</evidence>
<dbReference type="GO" id="GO:0016491">
    <property type="term" value="F:oxidoreductase activity"/>
    <property type="evidence" value="ECO:0007669"/>
    <property type="project" value="UniProtKB-KW"/>
</dbReference>